<evidence type="ECO:0000256" key="4">
    <source>
        <dbReference type="ARBA" id="ARBA00022679"/>
    </source>
</evidence>
<keyword evidence="5" id="KW-0472">Membrane</keyword>
<sequence>MAHCQNKYINKRPDHYLFIKIGRKFYRGKIKILDHRICNKFEYRCQMEVHRVDFDIPWKIAKELKKVTIINSIKNTQQAFSVHNSAAFSKPFNGILVCVPILYWYDNYVQMFLFLENWRRENNAKIILYYNSISPDVYDLIQYYSKTNLVELRPASQYPNNMNGFNLTHGMATKIFFNECLYTLNARYFSVMDIDEYFYVRNTKKNTRPNILRYAKNFFARHPTTIFINFESYHISYINTHIDDTFNFAKKAMISVDDKNHLGKSIMLTSKISHVGHHIPEGMYLRSGYRFPSNEAFLVHARENFIMLKRKKLPRINVIDYKIAADLSSRKTIETMYVK</sequence>
<dbReference type="EC" id="2.4.1.-" evidence="6"/>
<evidence type="ECO:0000256" key="2">
    <source>
        <dbReference type="ARBA" id="ARBA00007647"/>
    </source>
</evidence>
<accession>A0A0N5A6L0</accession>
<dbReference type="AlphaFoldDB" id="A0A0N5A6L0"/>
<comment type="subcellular location">
    <subcellularLocation>
        <location evidence="1">Membrane</location>
        <topology evidence="1">Single-pass membrane protein</topology>
    </subcellularLocation>
</comment>
<evidence type="ECO:0000256" key="6">
    <source>
        <dbReference type="RuleBase" id="RU366017"/>
    </source>
</evidence>
<dbReference type="WBParaSite" id="PTRK_0001763400.1">
    <property type="protein sequence ID" value="PTRK_0001763400.1"/>
    <property type="gene ID" value="PTRK_0001763400"/>
</dbReference>
<reference evidence="8" key="1">
    <citation type="submission" date="2017-02" db="UniProtKB">
        <authorList>
            <consortium name="WormBaseParasite"/>
        </authorList>
    </citation>
    <scope>IDENTIFICATION</scope>
</reference>
<comment type="similarity">
    <text evidence="2 6">Belongs to the glycosyltransferase 92 family.</text>
</comment>
<dbReference type="GO" id="GO:0016757">
    <property type="term" value="F:glycosyltransferase activity"/>
    <property type="evidence" value="ECO:0007669"/>
    <property type="project" value="UniProtKB-UniRule"/>
</dbReference>
<name>A0A0N5A6L0_PARTI</name>
<dbReference type="GO" id="GO:0016020">
    <property type="term" value="C:membrane"/>
    <property type="evidence" value="ECO:0007669"/>
    <property type="project" value="UniProtKB-SubCell"/>
</dbReference>
<organism evidence="7 8">
    <name type="scientific">Parastrongyloides trichosuri</name>
    <name type="common">Possum-specific nematode worm</name>
    <dbReference type="NCBI Taxonomy" id="131310"/>
    <lineage>
        <taxon>Eukaryota</taxon>
        <taxon>Metazoa</taxon>
        <taxon>Ecdysozoa</taxon>
        <taxon>Nematoda</taxon>
        <taxon>Chromadorea</taxon>
        <taxon>Rhabditida</taxon>
        <taxon>Tylenchina</taxon>
        <taxon>Panagrolaimomorpha</taxon>
        <taxon>Strongyloidoidea</taxon>
        <taxon>Strongyloididae</taxon>
        <taxon>Parastrongyloides</taxon>
    </lineage>
</organism>
<keyword evidence="4 6" id="KW-0808">Transferase</keyword>
<evidence type="ECO:0000256" key="3">
    <source>
        <dbReference type="ARBA" id="ARBA00022676"/>
    </source>
</evidence>
<keyword evidence="7" id="KW-1185">Reference proteome</keyword>
<evidence type="ECO:0000256" key="5">
    <source>
        <dbReference type="ARBA" id="ARBA00023136"/>
    </source>
</evidence>
<dbReference type="Pfam" id="PF01697">
    <property type="entry name" value="Glyco_transf_92"/>
    <property type="match status" value="1"/>
</dbReference>
<protein>
    <recommendedName>
        <fullName evidence="6">Glycosyltransferase family 92 protein</fullName>
        <ecNumber evidence="6">2.4.1.-</ecNumber>
    </recommendedName>
</protein>
<evidence type="ECO:0000313" key="7">
    <source>
        <dbReference type="Proteomes" id="UP000038045"/>
    </source>
</evidence>
<dbReference type="PANTHER" id="PTHR47024">
    <property type="entry name" value="BIOFILM ABSENT ON HEAD (AFTER YERSINIA EXPOSURE)-RELATED"/>
    <property type="match status" value="1"/>
</dbReference>
<keyword evidence="3 6" id="KW-0328">Glycosyltransferase</keyword>
<proteinExistence type="inferred from homology"/>
<dbReference type="InterPro" id="IPR008166">
    <property type="entry name" value="Glyco_transf_92"/>
</dbReference>
<dbReference type="Proteomes" id="UP000038045">
    <property type="component" value="Unplaced"/>
</dbReference>
<dbReference type="PANTHER" id="PTHR47024:SF1">
    <property type="entry name" value="GLYCOSYLTRANSFERASE FAMILY 92 PROTEIN"/>
    <property type="match status" value="1"/>
</dbReference>
<evidence type="ECO:0000256" key="1">
    <source>
        <dbReference type="ARBA" id="ARBA00004167"/>
    </source>
</evidence>
<evidence type="ECO:0000313" key="8">
    <source>
        <dbReference type="WBParaSite" id="PTRK_0001763400.1"/>
    </source>
</evidence>